<sequence>MSPEIDTVLRIPTAACYLHTISDHMNRSSCRQRPDAQNAFKVRLSIKTALKENAYSWDATEEYLFKAMLAYAMRRYLIQETTQISNVLLCNVTSRVSFWFVVTNSFTNITTIPRNVVEAAIRMNRNRINNAFLLTDDTLQFLEISSTLAPPAEQPLPIWLIVFGVILGIIVIGIVLVVSFGIYHPKRHRNAEKTEDLDDIYEAAITMENRIPCHTLDLKAGQINGVYATADDDRFTPL</sequence>
<dbReference type="GeneID" id="106553040"/>
<name>A0A6I9YRJ9_9SAUR</name>
<evidence type="ECO:0000256" key="5">
    <source>
        <dbReference type="ARBA" id="ARBA00022729"/>
    </source>
</evidence>
<organism evidence="11 12">
    <name type="scientific">Thamnophis sirtalis</name>
    <dbReference type="NCBI Taxonomy" id="35019"/>
    <lineage>
        <taxon>Eukaryota</taxon>
        <taxon>Metazoa</taxon>
        <taxon>Chordata</taxon>
        <taxon>Craniata</taxon>
        <taxon>Vertebrata</taxon>
        <taxon>Euteleostomi</taxon>
        <taxon>Lepidosauria</taxon>
        <taxon>Squamata</taxon>
        <taxon>Bifurcata</taxon>
        <taxon>Unidentata</taxon>
        <taxon>Episquamata</taxon>
        <taxon>Toxicofera</taxon>
        <taxon>Serpentes</taxon>
        <taxon>Colubroidea</taxon>
        <taxon>Colubridae</taxon>
        <taxon>Natricinae</taxon>
        <taxon>Thamnophis</taxon>
    </lineage>
</organism>
<dbReference type="OrthoDB" id="9899436at2759"/>
<keyword evidence="8" id="KW-0325">Glycoprotein</keyword>
<reference evidence="12" key="1">
    <citation type="submission" date="2025-08" db="UniProtKB">
        <authorList>
            <consortium name="RefSeq"/>
        </authorList>
    </citation>
    <scope>IDENTIFICATION</scope>
    <source>
        <tissue evidence="12">Skeletal muscle</tissue>
    </source>
</reference>
<evidence type="ECO:0000256" key="3">
    <source>
        <dbReference type="ARBA" id="ARBA00022553"/>
    </source>
</evidence>
<keyword evidence="3" id="KW-0597">Phosphoprotein</keyword>
<evidence type="ECO:0000256" key="7">
    <source>
        <dbReference type="ARBA" id="ARBA00023136"/>
    </source>
</evidence>
<accession>A0A6I9YRJ9</accession>
<dbReference type="KEGG" id="tsr:106553040"/>
<dbReference type="GO" id="GO:0005886">
    <property type="term" value="C:plasma membrane"/>
    <property type="evidence" value="ECO:0007669"/>
    <property type="project" value="UniProtKB-SubCell"/>
</dbReference>
<dbReference type="Proteomes" id="UP000504617">
    <property type="component" value="Unplaced"/>
</dbReference>
<proteinExistence type="predicted"/>
<evidence type="ECO:0000259" key="10">
    <source>
        <dbReference type="PROSITE" id="PS52010"/>
    </source>
</evidence>
<dbReference type="CTD" id="57393"/>
<protein>
    <submittedName>
        <fullName evidence="12">Collectrin</fullName>
    </submittedName>
</protein>
<dbReference type="PANTHER" id="PTHR46884:SF1">
    <property type="entry name" value="COLLECTRIN"/>
    <property type="match status" value="1"/>
</dbReference>
<dbReference type="AlphaFoldDB" id="A0A6I9YRJ9"/>
<dbReference type="PROSITE" id="PS52010">
    <property type="entry name" value="COLLECTRIN_LIKE"/>
    <property type="match status" value="1"/>
</dbReference>
<feature type="transmembrane region" description="Helical" evidence="9">
    <location>
        <begin position="158"/>
        <end position="183"/>
    </location>
</feature>
<dbReference type="GO" id="GO:0051957">
    <property type="term" value="P:positive regulation of amino acid transport"/>
    <property type="evidence" value="ECO:0007669"/>
    <property type="project" value="TreeGrafter"/>
</dbReference>
<evidence type="ECO:0000256" key="8">
    <source>
        <dbReference type="ARBA" id="ARBA00023180"/>
    </source>
</evidence>
<keyword evidence="4 9" id="KW-0812">Transmembrane</keyword>
<evidence type="ECO:0000313" key="11">
    <source>
        <dbReference type="Proteomes" id="UP000504617"/>
    </source>
</evidence>
<evidence type="ECO:0000256" key="4">
    <source>
        <dbReference type="ARBA" id="ARBA00022692"/>
    </source>
</evidence>
<evidence type="ECO:0000256" key="9">
    <source>
        <dbReference type="SAM" id="Phobius"/>
    </source>
</evidence>
<keyword evidence="2" id="KW-1003">Cell membrane</keyword>
<comment type="subcellular location">
    <subcellularLocation>
        <location evidence="1">Cell membrane</location>
        <topology evidence="1">Single-pass type I membrane protein</topology>
    </subcellularLocation>
</comment>
<keyword evidence="5" id="KW-0732">Signal</keyword>
<gene>
    <name evidence="12" type="primary">TMEM27</name>
</gene>
<keyword evidence="11" id="KW-1185">Reference proteome</keyword>
<dbReference type="RefSeq" id="XP_013926937.1">
    <property type="nucleotide sequence ID" value="XM_014071462.1"/>
</dbReference>
<evidence type="ECO:0000313" key="12">
    <source>
        <dbReference type="RefSeq" id="XP_013926937.1"/>
    </source>
</evidence>
<evidence type="ECO:0000256" key="2">
    <source>
        <dbReference type="ARBA" id="ARBA00022475"/>
    </source>
</evidence>
<dbReference type="InterPro" id="IPR042944">
    <property type="entry name" value="Collectrin"/>
</dbReference>
<feature type="domain" description="Collectrin-like" evidence="10">
    <location>
        <begin position="36"/>
        <end position="237"/>
    </location>
</feature>
<dbReference type="GO" id="GO:0070062">
    <property type="term" value="C:extracellular exosome"/>
    <property type="evidence" value="ECO:0007669"/>
    <property type="project" value="TreeGrafter"/>
</dbReference>
<dbReference type="PANTHER" id="PTHR46884">
    <property type="entry name" value="COLLECTRIN"/>
    <property type="match status" value="1"/>
</dbReference>
<evidence type="ECO:0000256" key="1">
    <source>
        <dbReference type="ARBA" id="ARBA00004251"/>
    </source>
</evidence>
<evidence type="ECO:0000256" key="6">
    <source>
        <dbReference type="ARBA" id="ARBA00022989"/>
    </source>
</evidence>
<dbReference type="InterPro" id="IPR031588">
    <property type="entry name" value="Collectrin_dom"/>
</dbReference>
<keyword evidence="7 9" id="KW-0472">Membrane</keyword>
<dbReference type="Pfam" id="PF16959">
    <property type="entry name" value="Collectrin"/>
    <property type="match status" value="1"/>
</dbReference>
<keyword evidence="6 9" id="KW-1133">Transmembrane helix</keyword>